<dbReference type="Gene3D" id="3.40.190.10">
    <property type="entry name" value="Periplasmic binding protein-like II"/>
    <property type="match status" value="2"/>
</dbReference>
<organism evidence="7 9">
    <name type="scientific">Trichococcus ilyis</name>
    <dbReference type="NCBI Taxonomy" id="640938"/>
    <lineage>
        <taxon>Bacteria</taxon>
        <taxon>Bacillati</taxon>
        <taxon>Bacillota</taxon>
        <taxon>Bacilli</taxon>
        <taxon>Lactobacillales</taxon>
        <taxon>Carnobacteriaceae</taxon>
        <taxon>Trichococcus</taxon>
    </lineage>
</organism>
<evidence type="ECO:0000313" key="8">
    <source>
        <dbReference type="EMBL" id="SEJ74365.1"/>
    </source>
</evidence>
<dbReference type="PANTHER" id="PTHR30085">
    <property type="entry name" value="AMINO ACID ABC TRANSPORTER PERMEASE"/>
    <property type="match status" value="1"/>
</dbReference>
<feature type="domain" description="Solute-binding protein family 3/N-terminal" evidence="6">
    <location>
        <begin position="53"/>
        <end position="277"/>
    </location>
</feature>
<accession>A0A143Z6D7</accession>
<name>A0A143Z6D7_9LACT</name>
<dbReference type="SMART" id="SM00062">
    <property type="entry name" value="PBPb"/>
    <property type="match status" value="1"/>
</dbReference>
<dbReference type="PANTHER" id="PTHR30085:SF6">
    <property type="entry name" value="ABC TRANSPORTER GLUTAMINE-BINDING PROTEIN GLNH"/>
    <property type="match status" value="1"/>
</dbReference>
<evidence type="ECO:0000259" key="6">
    <source>
        <dbReference type="SMART" id="SM00062"/>
    </source>
</evidence>
<reference evidence="8 10" key="2">
    <citation type="submission" date="2016-10" db="EMBL/GenBank/DDBJ databases">
        <authorList>
            <person name="Varghese N."/>
            <person name="Submissions S."/>
        </authorList>
    </citation>
    <scope>NUCLEOTIDE SEQUENCE [LARGE SCALE GENOMIC DNA]</scope>
    <source>
        <strain evidence="8 10">DSM 22150</strain>
    </source>
</reference>
<evidence type="ECO:0000256" key="5">
    <source>
        <dbReference type="SAM" id="SignalP"/>
    </source>
</evidence>
<evidence type="ECO:0000256" key="3">
    <source>
        <dbReference type="ARBA" id="ARBA00022729"/>
    </source>
</evidence>
<dbReference type="EMBL" id="FNYT01000024">
    <property type="protein sequence ID" value="SEJ74365.1"/>
    <property type="molecule type" value="Genomic_DNA"/>
</dbReference>
<dbReference type="InterPro" id="IPR001638">
    <property type="entry name" value="Solute-binding_3/MltF_N"/>
</dbReference>
<dbReference type="SUPFAM" id="SSF53850">
    <property type="entry name" value="Periplasmic binding protein-like II"/>
    <property type="match status" value="1"/>
</dbReference>
<dbReference type="OrthoDB" id="115856at2"/>
<gene>
    <name evidence="8" type="ORF">SAMN05216375_12436</name>
    <name evidence="7" type="ORF">TR210_2435</name>
</gene>
<dbReference type="Proteomes" id="UP000199280">
    <property type="component" value="Unassembled WGS sequence"/>
</dbReference>
<evidence type="ECO:0000313" key="9">
    <source>
        <dbReference type="Proteomes" id="UP000076878"/>
    </source>
</evidence>
<dbReference type="STRING" id="640938.TR210_2435"/>
<evidence type="ECO:0000313" key="7">
    <source>
        <dbReference type="EMBL" id="CZR07414.1"/>
    </source>
</evidence>
<evidence type="ECO:0000256" key="4">
    <source>
        <dbReference type="RuleBase" id="RU003744"/>
    </source>
</evidence>
<dbReference type="GO" id="GO:0006865">
    <property type="term" value="P:amino acid transport"/>
    <property type="evidence" value="ECO:0007669"/>
    <property type="project" value="TreeGrafter"/>
</dbReference>
<dbReference type="InterPro" id="IPR051455">
    <property type="entry name" value="Bact_solute-bind_prot3"/>
</dbReference>
<evidence type="ECO:0000256" key="2">
    <source>
        <dbReference type="ARBA" id="ARBA00022448"/>
    </source>
</evidence>
<protein>
    <submittedName>
        <fullName evidence="8">Glutamine transport system substrate-binding protein</fullName>
    </submittedName>
</protein>
<evidence type="ECO:0000256" key="1">
    <source>
        <dbReference type="ARBA" id="ARBA00010333"/>
    </source>
</evidence>
<comment type="similarity">
    <text evidence="1 4">Belongs to the bacterial solute-binding protein 3 family.</text>
</comment>
<dbReference type="RefSeq" id="WP_068624163.1">
    <property type="nucleotide sequence ID" value="NZ_FJNB01000022.1"/>
</dbReference>
<reference evidence="7 9" key="1">
    <citation type="submission" date="2016-02" db="EMBL/GenBank/DDBJ databases">
        <authorList>
            <person name="Wen L."/>
            <person name="He K."/>
            <person name="Yang H."/>
        </authorList>
    </citation>
    <scope>NUCLEOTIDE SEQUENCE [LARGE SCALE GENOMIC DNA]</scope>
    <source>
        <strain evidence="7">Trichococcus_R210</strain>
    </source>
</reference>
<dbReference type="InterPro" id="IPR018313">
    <property type="entry name" value="SBP_3_CS"/>
</dbReference>
<dbReference type="AlphaFoldDB" id="A0A143Z6D7"/>
<feature type="chain" id="PRO_5007515271" evidence="5">
    <location>
        <begin position="26"/>
        <end position="277"/>
    </location>
</feature>
<keyword evidence="2" id="KW-0813">Transport</keyword>
<dbReference type="EMBL" id="FJNB01000022">
    <property type="protein sequence ID" value="CZR07414.1"/>
    <property type="molecule type" value="Genomic_DNA"/>
</dbReference>
<dbReference type="GO" id="GO:0005576">
    <property type="term" value="C:extracellular region"/>
    <property type="evidence" value="ECO:0007669"/>
    <property type="project" value="TreeGrafter"/>
</dbReference>
<dbReference type="PROSITE" id="PS01039">
    <property type="entry name" value="SBP_BACTERIAL_3"/>
    <property type="match status" value="1"/>
</dbReference>
<dbReference type="GO" id="GO:0030288">
    <property type="term" value="C:outer membrane-bounded periplasmic space"/>
    <property type="evidence" value="ECO:0007669"/>
    <property type="project" value="TreeGrafter"/>
</dbReference>
<sequence length="277" mass="29548">MKKKNLLVSLCLSAALFLGACGNDASDTADSAAGSATDASGQVTVESIKDAGVLKVGVKEDVPNFGLRNTETNEIEGFEIDIAKKLAEEILGDAEAIELVPVTAKTRGPLLDNGEVDMVIATFTVTEERKETYNFSDAYYVDAVGLLVKKDKGYKGLSDMDGATIGVAQSSTTADAINAEAEQYGITLKYSEFATYPEIKAALDSGRVDAFSVDRSILAGYLDDSTQILKDRFATQDYGVATKKSNTELAAFVNDSINAWREDGTLDAMITEWGLGE</sequence>
<feature type="signal peptide" evidence="5">
    <location>
        <begin position="1"/>
        <end position="25"/>
    </location>
</feature>
<dbReference type="PROSITE" id="PS51257">
    <property type="entry name" value="PROKAR_LIPOPROTEIN"/>
    <property type="match status" value="1"/>
</dbReference>
<proteinExistence type="inferred from homology"/>
<dbReference type="Pfam" id="PF00497">
    <property type="entry name" value="SBP_bac_3"/>
    <property type="match status" value="1"/>
</dbReference>
<keyword evidence="10" id="KW-1185">Reference proteome</keyword>
<evidence type="ECO:0000313" key="10">
    <source>
        <dbReference type="Proteomes" id="UP000199280"/>
    </source>
</evidence>
<dbReference type="Proteomes" id="UP000076878">
    <property type="component" value="Unassembled WGS sequence"/>
</dbReference>
<keyword evidence="3 5" id="KW-0732">Signal</keyword>